<dbReference type="InParanoid" id="K5UYL3"/>
<dbReference type="KEGG" id="pco:PHACADRAFT_255710"/>
<dbReference type="RefSeq" id="XP_007395576.1">
    <property type="nucleotide sequence ID" value="XM_007395514.1"/>
</dbReference>
<dbReference type="AlphaFoldDB" id="K5UYL3"/>
<evidence type="ECO:0000313" key="3">
    <source>
        <dbReference type="Proteomes" id="UP000008370"/>
    </source>
</evidence>
<evidence type="ECO:0000256" key="1">
    <source>
        <dbReference type="SAM" id="MobiDB-lite"/>
    </source>
</evidence>
<organism evidence="2 3">
    <name type="scientific">Phanerochaete carnosa (strain HHB-10118-sp)</name>
    <name type="common">White-rot fungus</name>
    <name type="synonym">Peniophora carnosa</name>
    <dbReference type="NCBI Taxonomy" id="650164"/>
    <lineage>
        <taxon>Eukaryota</taxon>
        <taxon>Fungi</taxon>
        <taxon>Dikarya</taxon>
        <taxon>Basidiomycota</taxon>
        <taxon>Agaricomycotina</taxon>
        <taxon>Agaricomycetes</taxon>
        <taxon>Polyporales</taxon>
        <taxon>Phanerochaetaceae</taxon>
        <taxon>Phanerochaete</taxon>
    </lineage>
</organism>
<dbReference type="EMBL" id="JH930472">
    <property type="protein sequence ID" value="EKM55241.1"/>
    <property type="molecule type" value="Genomic_DNA"/>
</dbReference>
<sequence length="79" mass="8348">MPHPPVPPLPTQIYERPVSVASGASGDVFDLDSFPSVPGGAAATRPHSMLYPNTAESASQQQGHGQARPHTMYAPARKQ</sequence>
<protein>
    <submittedName>
        <fullName evidence="2">Uncharacterized protein</fullName>
    </submittedName>
</protein>
<keyword evidence="3" id="KW-1185">Reference proteome</keyword>
<feature type="region of interest" description="Disordered" evidence="1">
    <location>
        <begin position="38"/>
        <end position="79"/>
    </location>
</feature>
<accession>K5UYL3</accession>
<dbReference type="HOGENOM" id="CLU_2606794_0_0_1"/>
<dbReference type="Proteomes" id="UP000008370">
    <property type="component" value="Unassembled WGS sequence"/>
</dbReference>
<name>K5UYL3_PHACS</name>
<reference evidence="2 3" key="1">
    <citation type="journal article" date="2012" name="BMC Genomics">
        <title>Comparative genomics of the white-rot fungi, Phanerochaete carnosa and P. chrysosporium, to elucidate the genetic basis of the distinct wood types they colonize.</title>
        <authorList>
            <person name="Suzuki H."/>
            <person name="MacDonald J."/>
            <person name="Syed K."/>
            <person name="Salamov A."/>
            <person name="Hori C."/>
            <person name="Aerts A."/>
            <person name="Henrissat B."/>
            <person name="Wiebenga A."/>
            <person name="vanKuyk P.A."/>
            <person name="Barry K."/>
            <person name="Lindquist E."/>
            <person name="LaButti K."/>
            <person name="Lapidus A."/>
            <person name="Lucas S."/>
            <person name="Coutinho P."/>
            <person name="Gong Y."/>
            <person name="Samejima M."/>
            <person name="Mahadevan R."/>
            <person name="Abou-Zaid M."/>
            <person name="de Vries R.P."/>
            <person name="Igarashi K."/>
            <person name="Yadav J.S."/>
            <person name="Grigoriev I.V."/>
            <person name="Master E.R."/>
        </authorList>
    </citation>
    <scope>NUCLEOTIDE SEQUENCE [LARGE SCALE GENOMIC DNA]</scope>
    <source>
        <strain evidence="2 3">HHB-10118-sp</strain>
    </source>
</reference>
<gene>
    <name evidence="2" type="ORF">PHACADRAFT_255710</name>
</gene>
<feature type="compositionally biased region" description="Polar residues" evidence="1">
    <location>
        <begin position="54"/>
        <end position="64"/>
    </location>
</feature>
<proteinExistence type="predicted"/>
<evidence type="ECO:0000313" key="2">
    <source>
        <dbReference type="EMBL" id="EKM55241.1"/>
    </source>
</evidence>
<dbReference type="GeneID" id="18916373"/>